<dbReference type="AlphaFoldDB" id="E5B6Y1"/>
<name>E5B6Y1_ERWAM</name>
<protein>
    <submittedName>
        <fullName evidence="1">Uncharacterized protein</fullName>
    </submittedName>
</protein>
<reference evidence="1" key="1">
    <citation type="journal article" date="2011" name="J. Bacteriol.">
        <title>Genome Sequence of an Erwinia amylovora Strain with Pathogenicity Restricted to Rubus Plants.</title>
        <authorList>
            <person name="Powney R."/>
            <person name="Smits T.H."/>
            <person name="Sawbridge T."/>
            <person name="Frey B."/>
            <person name="Blom J."/>
            <person name="Frey J.E."/>
            <person name="Plummer K.M."/>
            <person name="Beer S.V."/>
            <person name="Luck J."/>
            <person name="Duffy B."/>
            <person name="Rodoni B."/>
        </authorList>
    </citation>
    <scope>NUCLEOTIDE SEQUENCE</scope>
    <source>
        <strain evidence="1">ATCC BAA-2158</strain>
    </source>
</reference>
<gene>
    <name evidence="1" type="ORF">EAIL5_2414</name>
</gene>
<evidence type="ECO:0000313" key="1">
    <source>
        <dbReference type="EMBL" id="CBX81234.1"/>
    </source>
</evidence>
<dbReference type="EMBL" id="FR719192">
    <property type="protein sequence ID" value="CBX81234.1"/>
    <property type="molecule type" value="Genomic_DNA"/>
</dbReference>
<organism evidence="1">
    <name type="scientific">Erwinia amylovora ATCC BAA-2158</name>
    <dbReference type="NCBI Taxonomy" id="889211"/>
    <lineage>
        <taxon>Bacteria</taxon>
        <taxon>Pseudomonadati</taxon>
        <taxon>Pseudomonadota</taxon>
        <taxon>Gammaproteobacteria</taxon>
        <taxon>Enterobacterales</taxon>
        <taxon>Erwiniaceae</taxon>
        <taxon>Erwinia</taxon>
    </lineage>
</organism>
<sequence length="53" mass="5975">MPAQWRELPVVQAVALDVLVISVRRVCPASRSISLTERFSFMNKKPGHLQNTP</sequence>
<proteinExistence type="predicted"/>
<accession>E5B6Y1</accession>